<dbReference type="PANTHER" id="PTHR33175">
    <property type="entry name" value="DNA-BINDING PROTEIN HU"/>
    <property type="match status" value="1"/>
</dbReference>
<dbReference type="SUPFAM" id="SSF47729">
    <property type="entry name" value="IHF-like DNA-binding proteins"/>
    <property type="match status" value="1"/>
</dbReference>
<comment type="caution">
    <text evidence="2">The sequence shown here is derived from an EMBL/GenBank/DDBJ whole genome shotgun (WGS) entry which is preliminary data.</text>
</comment>
<name>A0A0W8FUV0_9ZZZZ</name>
<dbReference type="InterPro" id="IPR000119">
    <property type="entry name" value="Hist_DNA-bd"/>
</dbReference>
<dbReference type="PROSITE" id="PS00045">
    <property type="entry name" value="HISTONE_LIKE"/>
    <property type="match status" value="1"/>
</dbReference>
<dbReference type="InterPro" id="IPR020816">
    <property type="entry name" value="Histone-like_DNA-bd_CS"/>
</dbReference>
<dbReference type="Gene3D" id="4.10.520.10">
    <property type="entry name" value="IHF-like DNA-binding proteins"/>
    <property type="match status" value="1"/>
</dbReference>
<protein>
    <submittedName>
        <fullName evidence="2">Putative dna-binding protein hu</fullName>
    </submittedName>
</protein>
<accession>A0A0W8FUV0</accession>
<dbReference type="SMART" id="SM00411">
    <property type="entry name" value="BHL"/>
    <property type="match status" value="1"/>
</dbReference>
<dbReference type="PRINTS" id="PR01727">
    <property type="entry name" value="DNABINDINGHU"/>
</dbReference>
<dbReference type="GO" id="GO:0005829">
    <property type="term" value="C:cytosol"/>
    <property type="evidence" value="ECO:0007669"/>
    <property type="project" value="TreeGrafter"/>
</dbReference>
<evidence type="ECO:0000256" key="1">
    <source>
        <dbReference type="ARBA" id="ARBA00023125"/>
    </source>
</evidence>
<dbReference type="GO" id="GO:0003677">
    <property type="term" value="F:DNA binding"/>
    <property type="evidence" value="ECO:0007669"/>
    <property type="project" value="UniProtKB-KW"/>
</dbReference>
<dbReference type="Pfam" id="PF00216">
    <property type="entry name" value="Bac_DNA_binding"/>
    <property type="match status" value="1"/>
</dbReference>
<dbReference type="PANTHER" id="PTHR33175:SF3">
    <property type="entry name" value="DNA-BINDING PROTEIN HU-BETA"/>
    <property type="match status" value="1"/>
</dbReference>
<dbReference type="EMBL" id="LNQE01000868">
    <property type="protein sequence ID" value="KUG24035.1"/>
    <property type="molecule type" value="Genomic_DNA"/>
</dbReference>
<dbReference type="CDD" id="cd13831">
    <property type="entry name" value="HU"/>
    <property type="match status" value="1"/>
</dbReference>
<sequence length="90" mass="9544">MTKAELVGVMAKAAGVTKDKAAKTLDAFQTSIAKELKKSGKLVLVGFGTFSVVKRKAREGRNPQTGKAIKIPAKKVVKFKAGKDLASKVK</sequence>
<keyword evidence="1 2" id="KW-0238">DNA-binding</keyword>
<proteinExistence type="predicted"/>
<evidence type="ECO:0000313" key="2">
    <source>
        <dbReference type="EMBL" id="KUG24035.1"/>
    </source>
</evidence>
<organism evidence="2">
    <name type="scientific">hydrocarbon metagenome</name>
    <dbReference type="NCBI Taxonomy" id="938273"/>
    <lineage>
        <taxon>unclassified sequences</taxon>
        <taxon>metagenomes</taxon>
        <taxon>ecological metagenomes</taxon>
    </lineage>
</organism>
<reference evidence="2" key="1">
    <citation type="journal article" date="2015" name="Proc. Natl. Acad. Sci. U.S.A.">
        <title>Networks of energetic and metabolic interactions define dynamics in microbial communities.</title>
        <authorList>
            <person name="Embree M."/>
            <person name="Liu J.K."/>
            <person name="Al-Bassam M.M."/>
            <person name="Zengler K."/>
        </authorList>
    </citation>
    <scope>NUCLEOTIDE SEQUENCE</scope>
</reference>
<dbReference type="GO" id="GO:0030527">
    <property type="term" value="F:structural constituent of chromatin"/>
    <property type="evidence" value="ECO:0007669"/>
    <property type="project" value="InterPro"/>
</dbReference>
<gene>
    <name evidence="2" type="ORF">ASZ90_006172</name>
</gene>
<dbReference type="AlphaFoldDB" id="A0A0W8FUV0"/>
<dbReference type="InterPro" id="IPR010992">
    <property type="entry name" value="IHF-like_DNA-bd_dom_sf"/>
</dbReference>